<evidence type="ECO:0000256" key="1">
    <source>
        <dbReference type="ARBA" id="ARBA00024204"/>
    </source>
</evidence>
<dbReference type="InterPro" id="IPR019171">
    <property type="entry name" value="MIX23"/>
</dbReference>
<dbReference type="PANTHER" id="PTHR31905:SF2">
    <property type="entry name" value="PROTEIN MIX23"/>
    <property type="match status" value="1"/>
</dbReference>
<feature type="compositionally biased region" description="Basic and acidic residues" evidence="3">
    <location>
        <begin position="56"/>
        <end position="70"/>
    </location>
</feature>
<evidence type="ECO:0000313" key="4">
    <source>
        <dbReference type="EMBL" id="KNC55027.1"/>
    </source>
</evidence>
<dbReference type="AlphaFoldDB" id="A0A0L0DS04"/>
<organism evidence="4 5">
    <name type="scientific">Thecamonas trahens ATCC 50062</name>
    <dbReference type="NCBI Taxonomy" id="461836"/>
    <lineage>
        <taxon>Eukaryota</taxon>
        <taxon>Apusozoa</taxon>
        <taxon>Apusomonadida</taxon>
        <taxon>Apusomonadidae</taxon>
        <taxon>Thecamonas</taxon>
    </lineage>
</organism>
<name>A0A0L0DS04_THETB</name>
<sequence>MAAASRTGAKLTITGSGSGPSAASSSSSPASVSAFSVSSADCASASASDALSSPHTHGDHAHAPHPHPADDDAMPSAGDAAVVDDAAPAMDDAAAATATDAAAANTDAAAMEDAATDNDAAATDDAAAGPADVIAPASAEALPGLGSDPSPGADTVLAADGGEVESDSLDGEPANDADAAPAEAADPDAPVAGDNRAAAELPHAASAAAVAAGTRPPQSDGAAAALRDEISALRATNATLVETHATQVAALQATAASASDALALTREALEASKSKTSGLESQLEKLRLAAAAEATAYSTQIATRDEQLDALRGKAATLEEESAAAAAAAAARIADLEAALAEQTAATADASAQVAQLTDALATAQTSAADAAATSSSRIAGLEADLESARADAAAKSADNDTARAELASLKDRLLDITTRLANAQSAETALGDEARTLRNDLEATRTSLADATAYGEEQAAAREAAELALASTQASLASARADTEAELAEMRAVVETKEKMIQEVCAGHFWGYDATGRFVGAAANQREAVELARRGWQEVIFYRENALARADAAIAAAPASATALNAVSCFDFTLFKATLVQMRRTDDLITNTLNDLSVGASEPTDDACRKVYNSLKELYDLRRSKIDGCLGELKAEMAALNKELEAYPDDPDLAEDISSIRWKLDALYTEDDVEDITQRRSLDAFRAKCRSFRVPRSRASRERTASKPDPVAYVPKASRFD</sequence>
<feature type="region of interest" description="Disordered" evidence="3">
    <location>
        <begin position="163"/>
        <end position="193"/>
    </location>
</feature>
<evidence type="ECO:0000313" key="5">
    <source>
        <dbReference type="Proteomes" id="UP000054408"/>
    </source>
</evidence>
<dbReference type="EMBL" id="GL349494">
    <property type="protein sequence ID" value="KNC55027.1"/>
    <property type="molecule type" value="Genomic_DNA"/>
</dbReference>
<dbReference type="OrthoDB" id="5593818at2759"/>
<dbReference type="GeneID" id="25570288"/>
<feature type="compositionally biased region" description="Low complexity" evidence="3">
    <location>
        <begin position="176"/>
        <end position="193"/>
    </location>
</feature>
<dbReference type="PANTHER" id="PTHR31905">
    <property type="entry name" value="COILED-COIL DOMAIN-CONTAINING PROTEIN 58"/>
    <property type="match status" value="1"/>
</dbReference>
<feature type="region of interest" description="Disordered" evidence="3">
    <location>
        <begin position="1"/>
        <end position="86"/>
    </location>
</feature>
<feature type="compositionally biased region" description="Low complexity" evidence="3">
    <location>
        <begin position="77"/>
        <end position="86"/>
    </location>
</feature>
<dbReference type="RefSeq" id="XP_013753381.1">
    <property type="nucleotide sequence ID" value="XM_013897927.1"/>
</dbReference>
<keyword evidence="2" id="KW-0175">Coiled coil</keyword>
<feature type="compositionally biased region" description="Acidic residues" evidence="3">
    <location>
        <begin position="163"/>
        <end position="175"/>
    </location>
</feature>
<reference evidence="4 5" key="1">
    <citation type="submission" date="2010-05" db="EMBL/GenBank/DDBJ databases">
        <title>The Genome Sequence of Thecamonas trahens ATCC 50062.</title>
        <authorList>
            <consortium name="The Broad Institute Genome Sequencing Platform"/>
            <person name="Russ C."/>
            <person name="Cuomo C."/>
            <person name="Shea T."/>
            <person name="Young S.K."/>
            <person name="Zeng Q."/>
            <person name="Koehrsen M."/>
            <person name="Haas B."/>
            <person name="Borodovsky M."/>
            <person name="Guigo R."/>
            <person name="Alvarado L."/>
            <person name="Berlin A."/>
            <person name="Bochicchio J."/>
            <person name="Borenstein D."/>
            <person name="Chapman S."/>
            <person name="Chen Z."/>
            <person name="Freedman E."/>
            <person name="Gellesch M."/>
            <person name="Goldberg J."/>
            <person name="Griggs A."/>
            <person name="Gujja S."/>
            <person name="Heilman E."/>
            <person name="Heiman D."/>
            <person name="Hepburn T."/>
            <person name="Howarth C."/>
            <person name="Jen D."/>
            <person name="Larson L."/>
            <person name="Mehta T."/>
            <person name="Park D."/>
            <person name="Pearson M."/>
            <person name="Roberts A."/>
            <person name="Saif S."/>
            <person name="Shenoy N."/>
            <person name="Sisk P."/>
            <person name="Stolte C."/>
            <person name="Sykes S."/>
            <person name="Thomson T."/>
            <person name="Walk T."/>
            <person name="White J."/>
            <person name="Yandava C."/>
            <person name="Burger G."/>
            <person name="Gray M.W."/>
            <person name="Holland P.W.H."/>
            <person name="King N."/>
            <person name="Lang F.B.F."/>
            <person name="Roger A.J."/>
            <person name="Ruiz-Trillo I."/>
            <person name="Lander E."/>
            <person name="Nusbaum C."/>
        </authorList>
    </citation>
    <scope>NUCLEOTIDE SEQUENCE [LARGE SCALE GENOMIC DNA]</scope>
    <source>
        <strain evidence="4 5">ATCC 50062</strain>
    </source>
</reference>
<dbReference type="Proteomes" id="UP000054408">
    <property type="component" value="Unassembled WGS sequence"/>
</dbReference>
<evidence type="ECO:0000256" key="3">
    <source>
        <dbReference type="SAM" id="MobiDB-lite"/>
    </source>
</evidence>
<dbReference type="GO" id="GO:0005758">
    <property type="term" value="C:mitochondrial intermembrane space"/>
    <property type="evidence" value="ECO:0007669"/>
    <property type="project" value="InterPro"/>
</dbReference>
<feature type="compositionally biased region" description="Low complexity" evidence="3">
    <location>
        <begin position="19"/>
        <end position="55"/>
    </location>
</feature>
<evidence type="ECO:0000256" key="2">
    <source>
        <dbReference type="SAM" id="Coils"/>
    </source>
</evidence>
<feature type="coiled-coil region" evidence="2">
    <location>
        <begin position="301"/>
        <end position="353"/>
    </location>
</feature>
<gene>
    <name evidence="4" type="ORF">AMSG_12374</name>
</gene>
<comment type="similarity">
    <text evidence="1">Belongs to the MIX23 family.</text>
</comment>
<keyword evidence="5" id="KW-1185">Reference proteome</keyword>
<dbReference type="OMA" id="CASHECD"/>
<proteinExistence type="inferred from homology"/>
<protein>
    <submittedName>
        <fullName evidence="4">Uncharacterized protein</fullName>
    </submittedName>
</protein>
<dbReference type="Pfam" id="PF09774">
    <property type="entry name" value="MIX23"/>
    <property type="match status" value="1"/>
</dbReference>
<accession>A0A0L0DS04</accession>
<feature type="region of interest" description="Disordered" evidence="3">
    <location>
        <begin position="695"/>
        <end position="722"/>
    </location>
</feature>
<dbReference type="STRING" id="461836.A0A0L0DS04"/>
<feature type="coiled-coil region" evidence="2">
    <location>
        <begin position="379"/>
        <end position="427"/>
    </location>
</feature>